<evidence type="ECO:0000256" key="3">
    <source>
        <dbReference type="SAM" id="SignalP"/>
    </source>
</evidence>
<dbReference type="Pfam" id="PF06725">
    <property type="entry name" value="3D"/>
    <property type="match status" value="1"/>
</dbReference>
<dbReference type="SMART" id="SM00257">
    <property type="entry name" value="LysM"/>
    <property type="match status" value="2"/>
</dbReference>
<name>A0ABS7UX70_9BACI</name>
<comment type="caution">
    <text evidence="5">The sequence shown here is derived from an EMBL/GenBank/DDBJ whole genome shotgun (WGS) entry which is preliminary data.</text>
</comment>
<evidence type="ECO:0000256" key="2">
    <source>
        <dbReference type="SAM" id="MobiDB-lite"/>
    </source>
</evidence>
<dbReference type="RefSeq" id="WP_224141334.1">
    <property type="nucleotide sequence ID" value="NZ_JAIQUM010000074.1"/>
</dbReference>
<gene>
    <name evidence="5" type="ORF">K9V48_22335</name>
</gene>
<feature type="signal peptide" evidence="3">
    <location>
        <begin position="1"/>
        <end position="24"/>
    </location>
</feature>
<dbReference type="Pfam" id="PF01476">
    <property type="entry name" value="LysM"/>
    <property type="match status" value="2"/>
</dbReference>
<accession>A0ABS7UX70</accession>
<dbReference type="SUPFAM" id="SSF54106">
    <property type="entry name" value="LysM domain"/>
    <property type="match status" value="2"/>
</dbReference>
<evidence type="ECO:0000256" key="1">
    <source>
        <dbReference type="ARBA" id="ARBA00022729"/>
    </source>
</evidence>
<feature type="compositionally biased region" description="Basic and acidic residues" evidence="2">
    <location>
        <begin position="181"/>
        <end position="197"/>
    </location>
</feature>
<proteinExistence type="predicted"/>
<evidence type="ECO:0000313" key="5">
    <source>
        <dbReference type="EMBL" id="MBZ5752896.1"/>
    </source>
</evidence>
<dbReference type="EMBL" id="JAIQUM010000074">
    <property type="protein sequence ID" value="MBZ5752896.1"/>
    <property type="molecule type" value="Genomic_DNA"/>
</dbReference>
<reference evidence="5" key="1">
    <citation type="submission" date="2024-05" db="EMBL/GenBank/DDBJ databases">
        <title>Metabacillus sp. nov., isolated from the rhizosphere soil of tomato plants.</title>
        <authorList>
            <person name="Ma R."/>
        </authorList>
    </citation>
    <scope>NUCLEOTIDE SEQUENCE</scope>
    <source>
        <strain evidence="5">DBTR6</strain>
    </source>
</reference>
<keyword evidence="1 3" id="KW-0732">Signal</keyword>
<feature type="chain" id="PRO_5045365131" evidence="3">
    <location>
        <begin position="25"/>
        <end position="294"/>
    </location>
</feature>
<dbReference type="CDD" id="cd22786">
    <property type="entry name" value="DPBB_YuiC-like"/>
    <property type="match status" value="1"/>
</dbReference>
<sequence>MKKSILSIITVAALSVGIAGNASAEEITVETGDTLWDIAEQKEVSVEELQEWNDLTDDLIHPEDKLTIQEYYEILKGDSLWDIAQAHNLSIHDLKEWNNINSHIIQPGDMLIIDHKDKGKETSSSIATVKKQENTTEVEEASSKPAEVPAKKEGTAKTTEPAETSTEKEVTVKTTEPAETSTEKEVTVKTTEPTEKSTEKVLTVEATAYTANCEGCSGTTKTGIDLHANPDKKVIAVDPDVIPLGSTVHVEGYGEAIAGDIGGGINGNEIDVFIPSESHAKKWGRKEVQVKILD</sequence>
<feature type="domain" description="LysM" evidence="4">
    <location>
        <begin position="25"/>
        <end position="68"/>
    </location>
</feature>
<dbReference type="InterPro" id="IPR010611">
    <property type="entry name" value="3D_dom"/>
</dbReference>
<dbReference type="PANTHER" id="PTHR39160">
    <property type="entry name" value="CELL WALL-BINDING PROTEIN YOCH"/>
    <property type="match status" value="1"/>
</dbReference>
<dbReference type="InterPro" id="IPR051933">
    <property type="entry name" value="Resuscitation_pf_RpfB"/>
</dbReference>
<dbReference type="CDD" id="cd00118">
    <property type="entry name" value="LysM"/>
    <property type="match status" value="2"/>
</dbReference>
<evidence type="ECO:0000313" key="6">
    <source>
        <dbReference type="Proteomes" id="UP001165287"/>
    </source>
</evidence>
<feature type="domain" description="LysM" evidence="4">
    <location>
        <begin position="70"/>
        <end position="113"/>
    </location>
</feature>
<dbReference type="Proteomes" id="UP001165287">
    <property type="component" value="Unassembled WGS sequence"/>
</dbReference>
<organism evidence="5 6">
    <name type="scientific">Metabacillus rhizolycopersici</name>
    <dbReference type="NCBI Taxonomy" id="2875709"/>
    <lineage>
        <taxon>Bacteria</taxon>
        <taxon>Bacillati</taxon>
        <taxon>Bacillota</taxon>
        <taxon>Bacilli</taxon>
        <taxon>Bacillales</taxon>
        <taxon>Bacillaceae</taxon>
        <taxon>Metabacillus</taxon>
    </lineage>
</organism>
<dbReference type="Gene3D" id="2.40.40.10">
    <property type="entry name" value="RlpA-like domain"/>
    <property type="match status" value="1"/>
</dbReference>
<dbReference type="PROSITE" id="PS51782">
    <property type="entry name" value="LYSM"/>
    <property type="match status" value="2"/>
</dbReference>
<dbReference type="InterPro" id="IPR018392">
    <property type="entry name" value="LysM"/>
</dbReference>
<dbReference type="InterPro" id="IPR036779">
    <property type="entry name" value="LysM_dom_sf"/>
</dbReference>
<dbReference type="Gene3D" id="3.10.350.10">
    <property type="entry name" value="LysM domain"/>
    <property type="match status" value="2"/>
</dbReference>
<dbReference type="InterPro" id="IPR036908">
    <property type="entry name" value="RlpA-like_sf"/>
</dbReference>
<keyword evidence="6" id="KW-1185">Reference proteome</keyword>
<dbReference type="PANTHER" id="PTHR39160:SF6">
    <property type="entry name" value="CELL WALL-BINDING PROTEIN YOCH"/>
    <property type="match status" value="1"/>
</dbReference>
<protein>
    <submittedName>
        <fullName evidence="5">LysM peptidoglycan-binding domain-containing protein</fullName>
    </submittedName>
</protein>
<feature type="region of interest" description="Disordered" evidence="2">
    <location>
        <begin position="123"/>
        <end position="197"/>
    </location>
</feature>
<evidence type="ECO:0000259" key="4">
    <source>
        <dbReference type="PROSITE" id="PS51782"/>
    </source>
</evidence>